<name>A0A183AUZ9_9TREM</name>
<evidence type="ECO:0000313" key="6">
    <source>
        <dbReference type="WBParaSite" id="ECPE_0001081701-mRNA-1"/>
    </source>
</evidence>
<comment type="similarity">
    <text evidence="1">Belongs to the VPS13 family.</text>
</comment>
<dbReference type="InterPro" id="IPR009543">
    <property type="entry name" value="VPS13_VAB"/>
</dbReference>
<evidence type="ECO:0000259" key="3">
    <source>
        <dbReference type="Pfam" id="PF25036"/>
    </source>
</evidence>
<reference evidence="6" key="1">
    <citation type="submission" date="2016-06" db="UniProtKB">
        <authorList>
            <consortium name="WormBaseParasite"/>
        </authorList>
    </citation>
    <scope>IDENTIFICATION</scope>
</reference>
<evidence type="ECO:0000256" key="2">
    <source>
        <dbReference type="SAM" id="MobiDB-lite"/>
    </source>
</evidence>
<dbReference type="AlphaFoldDB" id="A0A183AUZ9"/>
<evidence type="ECO:0000313" key="4">
    <source>
        <dbReference type="EMBL" id="VDP87608.1"/>
    </source>
</evidence>
<keyword evidence="5" id="KW-1185">Reference proteome</keyword>
<dbReference type="InterPro" id="IPR026847">
    <property type="entry name" value="VPS13"/>
</dbReference>
<dbReference type="OrthoDB" id="428159at2759"/>
<feature type="region of interest" description="Disordered" evidence="2">
    <location>
        <begin position="154"/>
        <end position="178"/>
    </location>
</feature>
<dbReference type="GO" id="GO:0006623">
    <property type="term" value="P:protein targeting to vacuole"/>
    <property type="evidence" value="ECO:0007669"/>
    <property type="project" value="TreeGrafter"/>
</dbReference>
<gene>
    <name evidence="4" type="ORF">ECPE_LOCUS10784</name>
</gene>
<dbReference type="Proteomes" id="UP000272942">
    <property type="component" value="Unassembled WGS sequence"/>
</dbReference>
<proteinExistence type="inferred from homology"/>
<evidence type="ECO:0000313" key="5">
    <source>
        <dbReference type="Proteomes" id="UP000272942"/>
    </source>
</evidence>
<reference evidence="4 5" key="2">
    <citation type="submission" date="2018-11" db="EMBL/GenBank/DDBJ databases">
        <authorList>
            <consortium name="Pathogen Informatics"/>
        </authorList>
    </citation>
    <scope>NUCLEOTIDE SEQUENCE [LARGE SCALE GENOMIC DNA]</scope>
    <source>
        <strain evidence="4 5">Egypt</strain>
    </source>
</reference>
<feature type="domain" description="Vacuolar protein sorting-associated protein 13 VPS13 adaptor binding" evidence="3">
    <location>
        <begin position="199"/>
        <end position="318"/>
    </location>
</feature>
<evidence type="ECO:0000256" key="1">
    <source>
        <dbReference type="ARBA" id="ARBA00006545"/>
    </source>
</evidence>
<organism evidence="6">
    <name type="scientific">Echinostoma caproni</name>
    <dbReference type="NCBI Taxonomy" id="27848"/>
    <lineage>
        <taxon>Eukaryota</taxon>
        <taxon>Metazoa</taxon>
        <taxon>Spiralia</taxon>
        <taxon>Lophotrochozoa</taxon>
        <taxon>Platyhelminthes</taxon>
        <taxon>Trematoda</taxon>
        <taxon>Digenea</taxon>
        <taxon>Plagiorchiida</taxon>
        <taxon>Echinostomata</taxon>
        <taxon>Echinostomatoidea</taxon>
        <taxon>Echinostomatidae</taxon>
        <taxon>Echinostoma</taxon>
    </lineage>
</organism>
<dbReference type="PANTHER" id="PTHR16166">
    <property type="entry name" value="VACUOLAR PROTEIN SORTING-ASSOCIATED PROTEIN VPS13"/>
    <property type="match status" value="1"/>
</dbReference>
<dbReference type="Pfam" id="PF25036">
    <property type="entry name" value="VPS13_VAB"/>
    <property type="match status" value="1"/>
</dbReference>
<feature type="compositionally biased region" description="Polar residues" evidence="2">
    <location>
        <begin position="167"/>
        <end position="178"/>
    </location>
</feature>
<dbReference type="PANTHER" id="PTHR16166:SF93">
    <property type="entry name" value="INTERMEMBRANE LIPID TRANSFER PROTEIN VPS13"/>
    <property type="match status" value="1"/>
</dbReference>
<dbReference type="WBParaSite" id="ECPE_0001081701-mRNA-1">
    <property type="protein sequence ID" value="ECPE_0001081701-mRNA-1"/>
    <property type="gene ID" value="ECPE_0001081701"/>
</dbReference>
<accession>A0A183AUZ9</accession>
<dbReference type="GO" id="GO:0045053">
    <property type="term" value="P:protein retention in Golgi apparatus"/>
    <property type="evidence" value="ECO:0007669"/>
    <property type="project" value="TreeGrafter"/>
</dbReference>
<protein>
    <submittedName>
        <fullName evidence="6">SHR-BD domain-containing protein</fullName>
    </submittedName>
</protein>
<dbReference type="EMBL" id="UZAN01049665">
    <property type="protein sequence ID" value="VDP87608.1"/>
    <property type="molecule type" value="Genomic_DNA"/>
</dbReference>
<sequence>MRPSVHSSIASSDDSEVAHPASFTGALLYSSLARSMFGKHKVGFSNSLPPINLHSDEQTQVPIPGVLLASHYTASLVVASLGHFPHSILIPYLFSITARVSSLASCHTSSEDDEGDTQADRAEPYSGSIELGQDTLSLISHSTTATSGTVITTNTERGSTKSKWTRSRGTGAQKRTGSVKTRATKRMTRTQPKPRFAGKHKASLRVDDSQWSDRFSLDTVGSSGRVNCKTKEKITYEIGVKIDLSSSGLTKIVTLMPYFMIVNKANIDLECSEAALPEDQSRSPTMGKLSNEWIRVPAGEAVPFWPQANNSKKMLLRCRVNEHVVTDVFPYYESHSILMKLPGKYIGVFVEVETTEEATVIILQMYQQGMALVRLVNHLGDCQPIHFQQRGVNQTHQLEAGMSVMYAWDSARSDRELQFYCNKNDRVQSSRLTMDCVEEFYVNDTKAYWVSFLWNMQRVLLFTQDLNAAKNARLVGYMNFHIPCDCSASTFSTGYTACVLSGVRWSQVRRGNRLKPLKPAVSDSLERAYTTYANQLRTGESTPGLAKLTDVGRPIEVDFNQMMMLEPDQCELRRAFEPGVFLQYKTSPSQMQLHGKIFRIQVSVWARDVIERYATNLESCRCGLTVPAAHNFKVER</sequence>